<dbReference type="InterPro" id="IPR005297">
    <property type="entry name" value="Lipoprotein_repeat"/>
</dbReference>
<dbReference type="Proteomes" id="UP000295447">
    <property type="component" value="Unassembled WGS sequence"/>
</dbReference>
<accession>A0A4R7ZAE4</accession>
<dbReference type="AlphaFoldDB" id="A0A4R7ZAE4"/>
<keyword evidence="1" id="KW-0449">Lipoprotein</keyword>
<dbReference type="EMBL" id="SODF01000004">
    <property type="protein sequence ID" value="TDW14389.1"/>
    <property type="molecule type" value="Genomic_DNA"/>
</dbReference>
<protein>
    <submittedName>
        <fullName evidence="1">Putative lipoprotein with Yx(FWY)xxD motif</fullName>
    </submittedName>
</protein>
<reference evidence="1 2" key="1">
    <citation type="submission" date="2019-03" db="EMBL/GenBank/DDBJ databases">
        <title>Genomic Encyclopedia of Type Strains, Phase III (KMG-III): the genomes of soil and plant-associated and newly described type strains.</title>
        <authorList>
            <person name="Whitman W."/>
        </authorList>
    </citation>
    <scope>NUCLEOTIDE SEQUENCE [LARGE SCALE GENOMIC DNA]</scope>
    <source>
        <strain evidence="1 2">VKM Ac-2570</strain>
    </source>
</reference>
<evidence type="ECO:0000313" key="2">
    <source>
        <dbReference type="Proteomes" id="UP000295447"/>
    </source>
</evidence>
<sequence>MKRLSSAIGVVGVAVLGLAGLTACGSDNSSSGSSSGSSSSAPASPSAGAAAKLATASVTGLGNIVVDGNGRTVYVYDKDTAGKSNCEGGCLAKWPAVAAGDGTPQLTGIDASLVSTITRSDGSKQLAINGLPLYLFASDSQAGEAKGQAVGGIWWVVGADGKKITTQPAGSGNGGY</sequence>
<dbReference type="Pfam" id="PF03640">
    <property type="entry name" value="Lipoprotein_15"/>
    <property type="match status" value="2"/>
</dbReference>
<comment type="caution">
    <text evidence="1">The sequence shown here is derived from an EMBL/GenBank/DDBJ whole genome shotgun (WGS) entry which is preliminary data.</text>
</comment>
<dbReference type="PANTHER" id="PTHR39335">
    <property type="entry name" value="BLL4220 PROTEIN"/>
    <property type="match status" value="1"/>
</dbReference>
<proteinExistence type="predicted"/>
<dbReference type="GO" id="GO:0043448">
    <property type="term" value="P:alkane catabolic process"/>
    <property type="evidence" value="ECO:0007669"/>
    <property type="project" value="TreeGrafter"/>
</dbReference>
<dbReference type="PROSITE" id="PS51257">
    <property type="entry name" value="PROKAR_LIPOPROTEIN"/>
    <property type="match status" value="1"/>
</dbReference>
<evidence type="ECO:0000313" key="1">
    <source>
        <dbReference type="EMBL" id="TDW14389.1"/>
    </source>
</evidence>
<keyword evidence="2" id="KW-1185">Reference proteome</keyword>
<organism evidence="1 2">
    <name type="scientific">Kribbella kalugense</name>
    <dbReference type="NCBI Taxonomy" id="2512221"/>
    <lineage>
        <taxon>Bacteria</taxon>
        <taxon>Bacillati</taxon>
        <taxon>Actinomycetota</taxon>
        <taxon>Actinomycetes</taxon>
        <taxon>Propionibacteriales</taxon>
        <taxon>Kribbellaceae</taxon>
        <taxon>Kribbella</taxon>
    </lineage>
</organism>
<dbReference type="RefSeq" id="WP_134124340.1">
    <property type="nucleotide sequence ID" value="NZ_SODF01000004.1"/>
</dbReference>
<dbReference type="PANTHER" id="PTHR39335:SF1">
    <property type="entry name" value="BLL4220 PROTEIN"/>
    <property type="match status" value="1"/>
</dbReference>
<name>A0A4R7ZAE4_9ACTN</name>
<dbReference type="OrthoDB" id="597632at2"/>
<gene>
    <name evidence="1" type="ORF">EV650_7980</name>
</gene>